<dbReference type="EMBL" id="JACOOH010000002">
    <property type="protein sequence ID" value="MBC5620365.1"/>
    <property type="molecule type" value="Genomic_DNA"/>
</dbReference>
<keyword evidence="1" id="KW-0805">Transcription regulation</keyword>
<dbReference type="Pfam" id="PF02311">
    <property type="entry name" value="AraC_binding"/>
    <property type="match status" value="1"/>
</dbReference>
<keyword evidence="3" id="KW-0804">Transcription</keyword>
<sequence length="263" mass="30956">MQFHITSGINLLSELFPAQTGKRTPIGYVHFVLTLQGEAWVEIDGRNLHLQKGSFLFLLPNVQLRRISQTEDFLYDYLFFAFDYLADFPLLLKTDVSDKAMNMPHCKFDTETFALIKRYFHLINERQGYTEVTKGLLFSLIVEISRIYTDLNIATKISRQDELTDNFFRLLHSYYKKEHTATFYADRLCVTDKHLMRTVKARTGRTFHFWLSDFLMREAKFQLRSTDKSVTQIAEELSFPNSSFFARFFRKCVGITPLQFRKG</sequence>
<gene>
    <name evidence="5" type="ORF">H8S64_04570</name>
</gene>
<feature type="domain" description="HTH araC/xylS-type" evidence="4">
    <location>
        <begin position="165"/>
        <end position="263"/>
    </location>
</feature>
<evidence type="ECO:0000259" key="4">
    <source>
        <dbReference type="PROSITE" id="PS01124"/>
    </source>
</evidence>
<dbReference type="PROSITE" id="PS01124">
    <property type="entry name" value="HTH_ARAC_FAMILY_2"/>
    <property type="match status" value="1"/>
</dbReference>
<dbReference type="InterPro" id="IPR003313">
    <property type="entry name" value="AraC-bd"/>
</dbReference>
<dbReference type="PANTHER" id="PTHR43280:SF32">
    <property type="entry name" value="TRANSCRIPTIONAL REGULATORY PROTEIN"/>
    <property type="match status" value="1"/>
</dbReference>
<dbReference type="PANTHER" id="PTHR43280">
    <property type="entry name" value="ARAC-FAMILY TRANSCRIPTIONAL REGULATOR"/>
    <property type="match status" value="1"/>
</dbReference>
<dbReference type="InterPro" id="IPR037923">
    <property type="entry name" value="HTH-like"/>
</dbReference>
<evidence type="ECO:0000256" key="2">
    <source>
        <dbReference type="ARBA" id="ARBA00023125"/>
    </source>
</evidence>
<dbReference type="SMART" id="SM00342">
    <property type="entry name" value="HTH_ARAC"/>
    <property type="match status" value="1"/>
</dbReference>
<evidence type="ECO:0000256" key="1">
    <source>
        <dbReference type="ARBA" id="ARBA00023015"/>
    </source>
</evidence>
<dbReference type="PRINTS" id="PR00032">
    <property type="entry name" value="HTHARAC"/>
</dbReference>
<comment type="caution">
    <text evidence="5">The sequence shown here is derived from an EMBL/GenBank/DDBJ whole genome shotgun (WGS) entry which is preliminary data.</text>
</comment>
<dbReference type="Proteomes" id="UP000646484">
    <property type="component" value="Unassembled WGS sequence"/>
</dbReference>
<dbReference type="SUPFAM" id="SSF46689">
    <property type="entry name" value="Homeodomain-like"/>
    <property type="match status" value="1"/>
</dbReference>
<evidence type="ECO:0000256" key="3">
    <source>
        <dbReference type="ARBA" id="ARBA00023163"/>
    </source>
</evidence>
<dbReference type="InterPro" id="IPR009057">
    <property type="entry name" value="Homeodomain-like_sf"/>
</dbReference>
<evidence type="ECO:0000313" key="5">
    <source>
        <dbReference type="EMBL" id="MBC5620365.1"/>
    </source>
</evidence>
<dbReference type="InterPro" id="IPR018060">
    <property type="entry name" value="HTH_AraC"/>
</dbReference>
<evidence type="ECO:0000313" key="6">
    <source>
        <dbReference type="Proteomes" id="UP000646484"/>
    </source>
</evidence>
<name>A0ABR7CYG1_9BACT</name>
<dbReference type="Gene3D" id="1.10.10.60">
    <property type="entry name" value="Homeodomain-like"/>
    <property type="match status" value="1"/>
</dbReference>
<protein>
    <submittedName>
        <fullName evidence="5">AraC family transcriptional regulator</fullName>
    </submittedName>
</protein>
<organism evidence="5 6">
    <name type="scientific">Butyricimonas hominis</name>
    <dbReference type="NCBI Taxonomy" id="2763032"/>
    <lineage>
        <taxon>Bacteria</taxon>
        <taxon>Pseudomonadati</taxon>
        <taxon>Bacteroidota</taxon>
        <taxon>Bacteroidia</taxon>
        <taxon>Bacteroidales</taxon>
        <taxon>Odoribacteraceae</taxon>
        <taxon>Butyricimonas</taxon>
    </lineage>
</organism>
<proteinExistence type="predicted"/>
<dbReference type="Pfam" id="PF12833">
    <property type="entry name" value="HTH_18"/>
    <property type="match status" value="1"/>
</dbReference>
<dbReference type="SUPFAM" id="SSF51215">
    <property type="entry name" value="Regulatory protein AraC"/>
    <property type="match status" value="1"/>
</dbReference>
<reference evidence="5 6" key="1">
    <citation type="submission" date="2020-08" db="EMBL/GenBank/DDBJ databases">
        <title>Genome public.</title>
        <authorList>
            <person name="Liu C."/>
            <person name="Sun Q."/>
        </authorList>
    </citation>
    <scope>NUCLEOTIDE SEQUENCE [LARGE SCALE GENOMIC DNA]</scope>
    <source>
        <strain evidence="5 6">NSJ-56</strain>
    </source>
</reference>
<accession>A0ABR7CYG1</accession>
<keyword evidence="2" id="KW-0238">DNA-binding</keyword>
<dbReference type="InterPro" id="IPR020449">
    <property type="entry name" value="Tscrpt_reg_AraC-type_HTH"/>
</dbReference>
<keyword evidence="6" id="KW-1185">Reference proteome</keyword>